<name>A0A2R9VSY5_VIBPH</name>
<gene>
    <name evidence="2" type="ORF">EHC69_22830</name>
    <name evidence="3" type="ORF">FVP01_01580</name>
    <name evidence="1" type="ORF">I7278_04605</name>
</gene>
<sequence length="35" mass="4227">MLAPIKQSRMRWEHFMLNERLNQLSLSSDVVCHQK</sequence>
<dbReference type="Proteomes" id="UP000856022">
    <property type="component" value="Unassembled WGS sequence"/>
</dbReference>
<evidence type="ECO:0000313" key="2">
    <source>
        <dbReference type="EMBL" id="QHH12128.1"/>
    </source>
</evidence>
<accession>A0A2R9VSY5</accession>
<dbReference type="EMBL" id="VRMQ01000001">
    <property type="protein sequence ID" value="TXN17709.1"/>
    <property type="molecule type" value="Genomic_DNA"/>
</dbReference>
<dbReference type="Proteomes" id="UP000464718">
    <property type="component" value="Chromosome ii"/>
</dbReference>
<dbReference type="OrthoDB" id="5882764at2"/>
<dbReference type="Proteomes" id="UP000321504">
    <property type="component" value="Unassembled WGS sequence"/>
</dbReference>
<reference evidence="3 4" key="3">
    <citation type="submission" date="2019-08" db="EMBL/GenBank/DDBJ databases">
        <title>Emerging of two pre-pandemic pathogenic O4:KUT lineages of Vibrio parahaemolyticus in coastal eastern China.</title>
        <authorList>
            <person name="Yu H."/>
        </authorList>
    </citation>
    <scope>NUCLEOTIDE SEQUENCE [LARGE SCALE GENOMIC DNA]</scope>
    <source>
        <strain evidence="3 4">HZ17-383</strain>
    </source>
</reference>
<dbReference type="EMBL" id="CP034299">
    <property type="protein sequence ID" value="QHH12128.1"/>
    <property type="molecule type" value="Genomic_DNA"/>
</dbReference>
<evidence type="ECO:0000313" key="5">
    <source>
        <dbReference type="Proteomes" id="UP000464718"/>
    </source>
</evidence>
<reference evidence="2 5" key="2">
    <citation type="submission" date="2018-12" db="EMBL/GenBank/DDBJ databases">
        <title>Genomic insights into the evolutionary origins and pathogenicity of five Vibrio parahaemolyticus strains isolated from the shrimp with acute hepatopancreatic necrosis disease (AHPND).</title>
        <authorList>
            <person name="Yang Q."/>
            <person name="Dong X."/>
            <person name="Xie G."/>
            <person name="Fu S."/>
            <person name="Zou P."/>
            <person name="Sun J."/>
            <person name="Wang Y."/>
            <person name="Huang J."/>
        </authorList>
    </citation>
    <scope>NUCLEOTIDE SEQUENCE [LARGE SCALE GENOMIC DNA]</scope>
    <source>
        <strain evidence="2 5">20160303005-1</strain>
    </source>
</reference>
<reference evidence="1" key="4">
    <citation type="submission" date="2019-12" db="EMBL/GenBank/DDBJ databases">
        <authorList>
            <consortium name="NCBI Pathogen Detection Project"/>
        </authorList>
    </citation>
    <scope>NUCLEOTIDE SEQUENCE</scope>
    <source>
        <strain evidence="1">1930</strain>
    </source>
</reference>
<protein>
    <submittedName>
        <fullName evidence="1">Uncharacterized protein</fullName>
    </submittedName>
</protein>
<evidence type="ECO:0000313" key="4">
    <source>
        <dbReference type="Proteomes" id="UP000321504"/>
    </source>
</evidence>
<evidence type="ECO:0000313" key="1">
    <source>
        <dbReference type="EMBL" id="HAS6676091.1"/>
    </source>
</evidence>
<organism evidence="1">
    <name type="scientific">Vibrio parahaemolyticus</name>
    <dbReference type="NCBI Taxonomy" id="670"/>
    <lineage>
        <taxon>Bacteria</taxon>
        <taxon>Pseudomonadati</taxon>
        <taxon>Pseudomonadota</taxon>
        <taxon>Gammaproteobacteria</taxon>
        <taxon>Vibrionales</taxon>
        <taxon>Vibrionaceae</taxon>
        <taxon>Vibrio</taxon>
    </lineage>
</organism>
<proteinExistence type="predicted"/>
<reference evidence="1" key="1">
    <citation type="journal article" date="2018" name="Genome Biol.">
        <title>SKESA: strategic k-mer extension for scrupulous assemblies.</title>
        <authorList>
            <person name="Souvorov A."/>
            <person name="Agarwala R."/>
            <person name="Lipman D.J."/>
        </authorList>
    </citation>
    <scope>NUCLEOTIDE SEQUENCE</scope>
    <source>
        <strain evidence="1">1930</strain>
    </source>
</reference>
<dbReference type="AlphaFoldDB" id="A0A2R9VSY5"/>
<evidence type="ECO:0000313" key="3">
    <source>
        <dbReference type="EMBL" id="TXN17709.1"/>
    </source>
</evidence>
<dbReference type="EMBL" id="DACQKT010000002">
    <property type="protein sequence ID" value="HAS6676091.1"/>
    <property type="molecule type" value="Genomic_DNA"/>
</dbReference>